<accession>A0A947D5J4</accession>
<feature type="domain" description="AB hydrolase-1" evidence="2">
    <location>
        <begin position="92"/>
        <end position="270"/>
    </location>
</feature>
<evidence type="ECO:0000259" key="3">
    <source>
        <dbReference type="Pfam" id="PF08386"/>
    </source>
</evidence>
<dbReference type="RefSeq" id="WP_261969702.1">
    <property type="nucleotide sequence ID" value="NZ_JAHHZF010000008.1"/>
</dbReference>
<dbReference type="Pfam" id="PF08386">
    <property type="entry name" value="Abhydrolase_4"/>
    <property type="match status" value="1"/>
</dbReference>
<dbReference type="PANTHER" id="PTHR43722">
    <property type="entry name" value="PROLINE IMINOPEPTIDASE"/>
    <property type="match status" value="1"/>
</dbReference>
<protein>
    <recommendedName>
        <fullName evidence="1">Proline iminopeptidase</fullName>
    </recommendedName>
</protein>
<dbReference type="InterPro" id="IPR013595">
    <property type="entry name" value="Pept_S33_TAP-like_C"/>
</dbReference>
<name>A0A947D5J4_9HYPH</name>
<comment type="caution">
    <text evidence="4">The sequence shown here is derived from an EMBL/GenBank/DDBJ whole genome shotgun (WGS) entry which is preliminary data.</text>
</comment>
<dbReference type="AlphaFoldDB" id="A0A947D5J4"/>
<dbReference type="GO" id="GO:0004177">
    <property type="term" value="F:aminopeptidase activity"/>
    <property type="evidence" value="ECO:0007669"/>
    <property type="project" value="UniProtKB-EC"/>
</dbReference>
<dbReference type="SUPFAM" id="SSF53474">
    <property type="entry name" value="alpha/beta-Hydrolases"/>
    <property type="match status" value="1"/>
</dbReference>
<gene>
    <name evidence="4" type="ORF">KL771_16815</name>
</gene>
<dbReference type="EMBL" id="JAHHZF010000008">
    <property type="protein sequence ID" value="MBT9291130.1"/>
    <property type="molecule type" value="Genomic_DNA"/>
</dbReference>
<evidence type="ECO:0000313" key="5">
    <source>
        <dbReference type="Proteomes" id="UP000766595"/>
    </source>
</evidence>
<dbReference type="InterPro" id="IPR005944">
    <property type="entry name" value="Pro_iminopeptidase"/>
</dbReference>
<evidence type="ECO:0000259" key="2">
    <source>
        <dbReference type="Pfam" id="PF00561"/>
    </source>
</evidence>
<dbReference type="InterPro" id="IPR000073">
    <property type="entry name" value="AB_hydrolase_1"/>
</dbReference>
<dbReference type="PANTHER" id="PTHR43722:SF1">
    <property type="entry name" value="PROLINE IMINOPEPTIDASE"/>
    <property type="match status" value="1"/>
</dbReference>
<dbReference type="InterPro" id="IPR029058">
    <property type="entry name" value="AB_hydrolase_fold"/>
</dbReference>
<reference evidence="4 5" key="1">
    <citation type="submission" date="2021-06" db="EMBL/GenBank/DDBJ databases">
        <authorList>
            <person name="Grouzdev D.S."/>
            <person name="Koziaeva V."/>
        </authorList>
    </citation>
    <scope>NUCLEOTIDE SEQUENCE [LARGE SCALE GENOMIC DNA]</scope>
    <source>
        <strain evidence="4 5">22</strain>
    </source>
</reference>
<dbReference type="Proteomes" id="UP000766595">
    <property type="component" value="Unassembled WGS sequence"/>
</dbReference>
<sequence length="654" mass="69923">MDHAQILALIATLSGSPDAEAFAGLKAASLQPARAITLQACPRPLPVHEIEGRTILCGTVGVPEDADKPNGRMLPLSFAILKATSRFPEPDPVVYLQGGPGGSALTIIPLLERAFRPWRERRDIVTFDQRSAGISGASVNCTAAMSGNLTAIAGGGGPDSGHLPGTALIKQCLDELAQRGVPLALYNTTRNALDVPRVVAALGYRDYNLLGISYGTKLALEVMRVAPQGIRSVLIDGVAPSWVRLYNAFAYKGEEVIQHVVDQCAADKACNAAYPQLGRIVVETLDKAAKGEIRFRGETVSVDTVLAPFMARNGNYDEASITRSIPAFVYELWRGREMPTVAALIDAKFKAAKPGDAEVLAAAAKLNGEQNGLVLQMLDGVAIRSRADQGIARAVGALRDSVESARGFGPLARTFDTELGRAMAETLSGDKARLQAALGDYVAMQAATPGKPLLAKFVATHFSGPARDRLSALVEAMNAAEIEGSFAIIRRDSYAGLSPFLSGLYLDIYACQEDRPFNSLEGYRTLTASLRYPHLGAATEATARAFFESCTAFPMQPRDNWHVPVASDIPTLSLGGLYDIQTPASWARAAIEKLSNAQAFLIPEAGHGALIYQPCAAQMGVAFIDNPKRKFDNSCAESIRIDWHIAPWVQPAKP</sequence>
<dbReference type="Pfam" id="PF00561">
    <property type="entry name" value="Abhydrolase_1"/>
    <property type="match status" value="1"/>
</dbReference>
<proteinExistence type="predicted"/>
<dbReference type="GO" id="GO:0006508">
    <property type="term" value="P:proteolysis"/>
    <property type="evidence" value="ECO:0007669"/>
    <property type="project" value="InterPro"/>
</dbReference>
<evidence type="ECO:0000256" key="1">
    <source>
        <dbReference type="ARBA" id="ARBA00021843"/>
    </source>
</evidence>
<organism evidence="4 5">
    <name type="scientific">Prosthecodimorpha staleyi</name>
    <dbReference type="NCBI Taxonomy" id="2840188"/>
    <lineage>
        <taxon>Bacteria</taxon>
        <taxon>Pseudomonadati</taxon>
        <taxon>Pseudomonadota</taxon>
        <taxon>Alphaproteobacteria</taxon>
        <taxon>Hyphomicrobiales</taxon>
        <taxon>Ancalomicrobiaceae</taxon>
        <taxon>Prosthecodimorpha</taxon>
    </lineage>
</organism>
<evidence type="ECO:0000313" key="4">
    <source>
        <dbReference type="EMBL" id="MBT9291130.1"/>
    </source>
</evidence>
<dbReference type="Gene3D" id="3.40.50.1820">
    <property type="entry name" value="alpha/beta hydrolase"/>
    <property type="match status" value="2"/>
</dbReference>
<keyword evidence="4" id="KW-0378">Hydrolase</keyword>
<keyword evidence="5" id="KW-1185">Reference proteome</keyword>
<dbReference type="GO" id="GO:0005737">
    <property type="term" value="C:cytoplasm"/>
    <property type="evidence" value="ECO:0007669"/>
    <property type="project" value="InterPro"/>
</dbReference>
<feature type="domain" description="Peptidase S33 tripeptidyl aminopeptidase-like C-terminal" evidence="3">
    <location>
        <begin position="547"/>
        <end position="634"/>
    </location>
</feature>